<evidence type="ECO:0008006" key="3">
    <source>
        <dbReference type="Google" id="ProtNLM"/>
    </source>
</evidence>
<accession>A0A1I7GXY3</accession>
<keyword evidence="2" id="KW-1185">Reference proteome</keyword>
<sequence length="333" mass="37738">MIIQRAALHILDLTSDLFLPSRIELDVGNPVTAEYLGKHLEKILGEGRANRGIFSEISWFRKELEAFRAGREAFLDFSEDIARRFYEEITESNSETSFDLVVTEFLEEGFPFFGLLLLDHHTGYTHVVENSRQGPAPKLIRNHAILPGESQKINCFALVSEEDLEIRYVDRKLEVNGEPVMLLADRVLQCAPEMSNRNILVAMEKITRKVAEEFGDNAGTRLAKAKNYMVENAEHSQTISPRELGEAVFRDHPGMEASFRDKVDQAELPDKAVVEPAVAMQKGKNQKIRTDTGIEITFPSEYYENPEFIEFINHPDGTISISLKNIGKIISRL</sequence>
<dbReference type="STRING" id="155865.SAMN05216515_11140"/>
<evidence type="ECO:0000313" key="2">
    <source>
        <dbReference type="Proteomes" id="UP000198817"/>
    </source>
</evidence>
<dbReference type="Pfam" id="PF04245">
    <property type="entry name" value="NA37"/>
    <property type="match status" value="1"/>
</dbReference>
<dbReference type="OrthoDB" id="3171075at2"/>
<dbReference type="AlphaFoldDB" id="A0A1I7GXY3"/>
<proteinExistence type="predicted"/>
<gene>
    <name evidence="1" type="ORF">SAMN05216508_11012</name>
</gene>
<organism evidence="1 2">
    <name type="scientific">Eubacterium pyruvativorans</name>
    <dbReference type="NCBI Taxonomy" id="155865"/>
    <lineage>
        <taxon>Bacteria</taxon>
        <taxon>Bacillati</taxon>
        <taxon>Bacillota</taxon>
        <taxon>Clostridia</taxon>
        <taxon>Eubacteriales</taxon>
        <taxon>Eubacteriaceae</taxon>
        <taxon>Eubacterium</taxon>
    </lineage>
</organism>
<reference evidence="1 2" key="1">
    <citation type="submission" date="2016-10" db="EMBL/GenBank/DDBJ databases">
        <authorList>
            <person name="de Groot N.N."/>
        </authorList>
    </citation>
    <scope>NUCLEOTIDE SEQUENCE [LARGE SCALE GENOMIC DNA]</scope>
    <source>
        <strain evidence="1 2">KHGC13</strain>
    </source>
</reference>
<protein>
    <recommendedName>
        <fullName evidence="3">Nucleoid-associated protein</fullName>
    </recommendedName>
</protein>
<dbReference type="GO" id="GO:0009295">
    <property type="term" value="C:nucleoid"/>
    <property type="evidence" value="ECO:0007669"/>
    <property type="project" value="InterPro"/>
</dbReference>
<dbReference type="EMBL" id="FPBT01000010">
    <property type="protein sequence ID" value="SFU53328.1"/>
    <property type="molecule type" value="Genomic_DNA"/>
</dbReference>
<dbReference type="InterPro" id="IPR007358">
    <property type="entry name" value="Nucleoid_associated_NdpA"/>
</dbReference>
<evidence type="ECO:0000313" key="1">
    <source>
        <dbReference type="EMBL" id="SFU53328.1"/>
    </source>
</evidence>
<dbReference type="Proteomes" id="UP000198817">
    <property type="component" value="Unassembled WGS sequence"/>
</dbReference>
<name>A0A1I7GXY3_9FIRM</name>
<dbReference type="RefSeq" id="WP_090471069.1">
    <property type="nucleotide sequence ID" value="NZ_CACWQI010000007.1"/>
</dbReference>